<organism evidence="8 9">
    <name type="scientific">Babjeviella inositovora NRRL Y-12698</name>
    <dbReference type="NCBI Taxonomy" id="984486"/>
    <lineage>
        <taxon>Eukaryota</taxon>
        <taxon>Fungi</taxon>
        <taxon>Dikarya</taxon>
        <taxon>Ascomycota</taxon>
        <taxon>Saccharomycotina</taxon>
        <taxon>Pichiomycetes</taxon>
        <taxon>Serinales incertae sedis</taxon>
        <taxon>Babjeviella</taxon>
    </lineage>
</organism>
<evidence type="ECO:0000256" key="2">
    <source>
        <dbReference type="ARBA" id="ARBA00004496"/>
    </source>
</evidence>
<evidence type="ECO:0000256" key="5">
    <source>
        <dbReference type="ARBA" id="ARBA00022490"/>
    </source>
</evidence>
<dbReference type="RefSeq" id="XP_018984166.1">
    <property type="nucleotide sequence ID" value="XM_019129388.1"/>
</dbReference>
<dbReference type="Proteomes" id="UP000094336">
    <property type="component" value="Unassembled WGS sequence"/>
</dbReference>
<gene>
    <name evidence="8" type="ORF">BABINDRAFT_162516</name>
</gene>
<keyword evidence="5" id="KW-0963">Cytoplasm</keyword>
<comment type="similarity">
    <text evidence="3">Belongs to the DIF1/spd1 family.</text>
</comment>
<evidence type="ECO:0000313" key="8">
    <source>
        <dbReference type="EMBL" id="ODQ78838.1"/>
    </source>
</evidence>
<accession>A0A1E3QMI6</accession>
<dbReference type="OrthoDB" id="4072855at2759"/>
<dbReference type="InterPro" id="IPR013900">
    <property type="entry name" value="RNR_inhibitor"/>
</dbReference>
<sequence length="195" mass="21690">MESPSAKRQLQTQYQGTTYSDPETASLATLSMRIRKAVSDGYSTNNNYSYQSDFQQQHQAATQSHPQLSYYNDSTPRPIGLFDRFGGLQMLQEAPQLSSSPNSSLGSIKFERPQLPQHLSQPPLLSFGDSTQGSSLAEWEMRGGQCGTATVDSFWSTEKNKRSRSEFEGQPTAKQVADAAAYEKKYGSLSFNEEF</sequence>
<name>A0A1E3QMI6_9ASCO</name>
<dbReference type="GeneID" id="30147241"/>
<dbReference type="GO" id="GO:0005737">
    <property type="term" value="C:cytoplasm"/>
    <property type="evidence" value="ECO:0007669"/>
    <property type="project" value="UniProtKB-SubCell"/>
</dbReference>
<dbReference type="AlphaFoldDB" id="A0A1E3QMI6"/>
<feature type="region of interest" description="Disordered" evidence="7">
    <location>
        <begin position="41"/>
        <end position="75"/>
    </location>
</feature>
<feature type="region of interest" description="Disordered" evidence="7">
    <location>
        <begin position="1"/>
        <end position="21"/>
    </location>
</feature>
<evidence type="ECO:0000313" key="9">
    <source>
        <dbReference type="Proteomes" id="UP000094336"/>
    </source>
</evidence>
<comment type="subcellular location">
    <subcellularLocation>
        <location evidence="2">Cytoplasm</location>
    </subcellularLocation>
    <subcellularLocation>
        <location evidence="1">Nucleus</location>
    </subcellularLocation>
</comment>
<keyword evidence="6" id="KW-0539">Nucleus</keyword>
<evidence type="ECO:0000256" key="6">
    <source>
        <dbReference type="ARBA" id="ARBA00023242"/>
    </source>
</evidence>
<evidence type="ECO:0000256" key="3">
    <source>
        <dbReference type="ARBA" id="ARBA00005459"/>
    </source>
</evidence>
<dbReference type="Pfam" id="PF08591">
    <property type="entry name" value="RNR_inhib"/>
    <property type="match status" value="1"/>
</dbReference>
<dbReference type="GO" id="GO:0005634">
    <property type="term" value="C:nucleus"/>
    <property type="evidence" value="ECO:0007669"/>
    <property type="project" value="UniProtKB-SubCell"/>
</dbReference>
<proteinExistence type="inferred from homology"/>
<dbReference type="EMBL" id="KV454434">
    <property type="protein sequence ID" value="ODQ78838.1"/>
    <property type="molecule type" value="Genomic_DNA"/>
</dbReference>
<protein>
    <recommendedName>
        <fullName evidence="4">Damage-regulated import facilitator 1</fullName>
    </recommendedName>
</protein>
<evidence type="ECO:0000256" key="4">
    <source>
        <dbReference type="ARBA" id="ARBA00021625"/>
    </source>
</evidence>
<evidence type="ECO:0000256" key="7">
    <source>
        <dbReference type="SAM" id="MobiDB-lite"/>
    </source>
</evidence>
<evidence type="ECO:0000256" key="1">
    <source>
        <dbReference type="ARBA" id="ARBA00004123"/>
    </source>
</evidence>
<keyword evidence="9" id="KW-1185">Reference proteome</keyword>
<reference evidence="9" key="1">
    <citation type="submission" date="2016-05" db="EMBL/GenBank/DDBJ databases">
        <title>Comparative genomics of biotechnologically important yeasts.</title>
        <authorList>
            <consortium name="DOE Joint Genome Institute"/>
            <person name="Riley R."/>
            <person name="Haridas S."/>
            <person name="Wolfe K.H."/>
            <person name="Lopes M.R."/>
            <person name="Hittinger C.T."/>
            <person name="Goker M."/>
            <person name="Salamov A."/>
            <person name="Wisecaver J."/>
            <person name="Long T.M."/>
            <person name="Aerts A.L."/>
            <person name="Barry K."/>
            <person name="Choi C."/>
            <person name="Clum A."/>
            <person name="Coughlan A.Y."/>
            <person name="Deshpande S."/>
            <person name="Douglass A.P."/>
            <person name="Hanson S.J."/>
            <person name="Klenk H.-P."/>
            <person name="Labutti K."/>
            <person name="Lapidus A."/>
            <person name="Lindquist E."/>
            <person name="Lipzen A."/>
            <person name="Meier-Kolthoff J.P."/>
            <person name="Ohm R.A."/>
            <person name="Otillar R.P."/>
            <person name="Pangilinan J."/>
            <person name="Peng Y."/>
            <person name="Rokas A."/>
            <person name="Rosa C.A."/>
            <person name="Scheuner C."/>
            <person name="Sibirny A.A."/>
            <person name="Slot J.C."/>
            <person name="Stielow J.B."/>
            <person name="Sun H."/>
            <person name="Kurtzman C.P."/>
            <person name="Blackwell M."/>
            <person name="Grigoriev I.V."/>
            <person name="Jeffries T.W."/>
        </authorList>
    </citation>
    <scope>NUCLEOTIDE SEQUENCE [LARGE SCALE GENOMIC DNA]</scope>
    <source>
        <strain evidence="9">NRRL Y-12698</strain>
    </source>
</reference>